<keyword evidence="4 9" id="KW-0812">Transmembrane</keyword>
<evidence type="ECO:0000256" key="1">
    <source>
        <dbReference type="ARBA" id="ARBA00004141"/>
    </source>
</evidence>
<dbReference type="PANTHER" id="PTHR48041">
    <property type="entry name" value="ABC TRANSPORTER G FAMILY MEMBER 28"/>
    <property type="match status" value="1"/>
</dbReference>
<accession>A0AAV9IVX3</accession>
<dbReference type="GO" id="GO:0016020">
    <property type="term" value="C:membrane"/>
    <property type="evidence" value="ECO:0007669"/>
    <property type="project" value="UniProtKB-SubCell"/>
</dbReference>
<evidence type="ECO:0000256" key="4">
    <source>
        <dbReference type="ARBA" id="ARBA00022692"/>
    </source>
</evidence>
<dbReference type="GO" id="GO:0140359">
    <property type="term" value="F:ABC-type transporter activity"/>
    <property type="evidence" value="ECO:0007669"/>
    <property type="project" value="InterPro"/>
</dbReference>
<dbReference type="SUPFAM" id="SSF52540">
    <property type="entry name" value="P-loop containing nucleoside triphosphate hydrolases"/>
    <property type="match status" value="1"/>
</dbReference>
<keyword evidence="5" id="KW-0547">Nucleotide-binding</keyword>
<dbReference type="Pfam" id="PF01061">
    <property type="entry name" value="ABC2_membrane"/>
    <property type="match status" value="1"/>
</dbReference>
<reference evidence="11 12" key="1">
    <citation type="submission" date="2022-07" db="EMBL/GenBank/DDBJ databases">
        <title>Genome-wide signatures of adaptation to extreme environments.</title>
        <authorList>
            <person name="Cho C.H."/>
            <person name="Yoon H.S."/>
        </authorList>
    </citation>
    <scope>NUCLEOTIDE SEQUENCE [LARGE SCALE GENOMIC DNA]</scope>
    <source>
        <strain evidence="11 12">DBV 063 E5</strain>
    </source>
</reference>
<dbReference type="PROSITE" id="PS00211">
    <property type="entry name" value="ABC_TRANSPORTER_1"/>
    <property type="match status" value="1"/>
</dbReference>
<feature type="transmembrane region" description="Helical" evidence="9">
    <location>
        <begin position="536"/>
        <end position="557"/>
    </location>
</feature>
<organism evidence="11 12">
    <name type="scientific">Cyanidium caldarium</name>
    <name type="common">Red alga</name>
    <dbReference type="NCBI Taxonomy" id="2771"/>
    <lineage>
        <taxon>Eukaryota</taxon>
        <taxon>Rhodophyta</taxon>
        <taxon>Bangiophyceae</taxon>
        <taxon>Cyanidiales</taxon>
        <taxon>Cyanidiaceae</taxon>
        <taxon>Cyanidium</taxon>
    </lineage>
</organism>
<evidence type="ECO:0000256" key="3">
    <source>
        <dbReference type="ARBA" id="ARBA00022448"/>
    </source>
</evidence>
<evidence type="ECO:0000313" key="12">
    <source>
        <dbReference type="Proteomes" id="UP001301350"/>
    </source>
</evidence>
<dbReference type="Proteomes" id="UP001301350">
    <property type="component" value="Unassembled WGS sequence"/>
</dbReference>
<evidence type="ECO:0000256" key="5">
    <source>
        <dbReference type="ARBA" id="ARBA00022741"/>
    </source>
</evidence>
<evidence type="ECO:0000256" key="6">
    <source>
        <dbReference type="ARBA" id="ARBA00022840"/>
    </source>
</evidence>
<feature type="transmembrane region" description="Helical" evidence="9">
    <location>
        <begin position="496"/>
        <end position="516"/>
    </location>
</feature>
<dbReference type="InterPro" id="IPR050352">
    <property type="entry name" value="ABCG_transporters"/>
</dbReference>
<evidence type="ECO:0000313" key="11">
    <source>
        <dbReference type="EMBL" id="KAK4536284.1"/>
    </source>
</evidence>
<feature type="transmembrane region" description="Helical" evidence="9">
    <location>
        <begin position="563"/>
        <end position="583"/>
    </location>
</feature>
<proteinExistence type="predicted"/>
<gene>
    <name evidence="11" type="ORF">CDCA_CDCA08G2309</name>
</gene>
<name>A0AAV9IVX3_CYACA</name>
<dbReference type="InterPro" id="IPR017871">
    <property type="entry name" value="ABC_transporter-like_CS"/>
</dbReference>
<dbReference type="Gene3D" id="3.40.50.300">
    <property type="entry name" value="P-loop containing nucleotide triphosphate hydrolases"/>
    <property type="match status" value="1"/>
</dbReference>
<dbReference type="SMART" id="SM00382">
    <property type="entry name" value="AAA"/>
    <property type="match status" value="1"/>
</dbReference>
<comment type="subcellular location">
    <subcellularLocation>
        <location evidence="1">Membrane</location>
        <topology evidence="1">Multi-pass membrane protein</topology>
    </subcellularLocation>
</comment>
<dbReference type="PANTHER" id="PTHR48041:SF41">
    <property type="entry name" value="ABC TRANSPORTER G FAMILY"/>
    <property type="match status" value="1"/>
</dbReference>
<dbReference type="Pfam" id="PF00005">
    <property type="entry name" value="ABC_tran"/>
    <property type="match status" value="1"/>
</dbReference>
<dbReference type="InterPro" id="IPR003439">
    <property type="entry name" value="ABC_transporter-like_ATP-bd"/>
</dbReference>
<comment type="caution">
    <text evidence="11">The sequence shown here is derived from an EMBL/GenBank/DDBJ whole genome shotgun (WGS) entry which is preliminary data.</text>
</comment>
<keyword evidence="3" id="KW-0813">Transport</keyword>
<evidence type="ECO:0000256" key="2">
    <source>
        <dbReference type="ARBA" id="ARBA00014334"/>
    </source>
</evidence>
<dbReference type="EMBL" id="JANCYW010000008">
    <property type="protein sequence ID" value="KAK4536284.1"/>
    <property type="molecule type" value="Genomic_DNA"/>
</dbReference>
<keyword evidence="6" id="KW-0067">ATP-binding</keyword>
<dbReference type="AlphaFoldDB" id="A0AAV9IVX3"/>
<evidence type="ECO:0000256" key="9">
    <source>
        <dbReference type="SAM" id="Phobius"/>
    </source>
</evidence>
<keyword evidence="7 9" id="KW-1133">Transmembrane helix</keyword>
<evidence type="ECO:0000256" key="7">
    <source>
        <dbReference type="ARBA" id="ARBA00022989"/>
    </source>
</evidence>
<dbReference type="InterPro" id="IPR027417">
    <property type="entry name" value="P-loop_NTPase"/>
</dbReference>
<dbReference type="InterPro" id="IPR003593">
    <property type="entry name" value="AAA+_ATPase"/>
</dbReference>
<protein>
    <recommendedName>
        <fullName evidence="2">Probable ATP-dependent transporter ycf16</fullName>
    </recommendedName>
</protein>
<keyword evidence="8 9" id="KW-0472">Membrane</keyword>
<dbReference type="PROSITE" id="PS50893">
    <property type="entry name" value="ABC_TRANSPORTER_2"/>
    <property type="match status" value="1"/>
</dbReference>
<keyword evidence="12" id="KW-1185">Reference proteome</keyword>
<sequence>MWLAALPFAIALGTHVAEQRKRAAKAGPALTAEEWERGPQPVLLEWQEVTVRARDRRGGTWREILSDASGCARPGRILAVLGASGGGKSTLLRAVAGRSPAAAHAYRVEGRLRVRAGERDDADGDRADDTAAAAPNAVNGMRGAAASASATHSLFRAAYIEQEESFFSELTARETLSFYAELLLPRRYSKAQRAAYVENMLRELGLSRCADGRVGDQRNPGLSGGERKRLSIGCELFGNPSIIFADEPTTGLDANQALKVMEVFRRLADEGRTVVCSLHQPRSSILDLVDDLVLVSDGKVVYAGEARMAVAHFERVLGARRPPNASVAEWLVDEIAVDPSNPQASQDKMLKLVSSLSSSSSSSSSSTMRPRLAVSAEEAGRFRTVPRSTLLTRPRPTATLWTQARALLWRAWRQAVRDRRTNMARLASTIFSSLLFGAIYYKLGRSQPAIQDRLGLLQVSTVNTAMSALVKTLNIFPDERLIATKERARGMYYLPVYLVTKLVAEAPIASCFPLLFGMWTHKLCGLQGGDGRYRRYLSLLLVESFASAAFGLAVGAVAPSTQAATAIGPALMVIFIIFGGLSVTNPPAWARRLPDISLIRWAFVGLAVNELRDMPFETTGEAGEAHTGDDVLRRLRFSEFSVADALWNECKILASLYGITLWLLMRRESSGADGKLRLSVIE</sequence>
<dbReference type="GO" id="GO:0005524">
    <property type="term" value="F:ATP binding"/>
    <property type="evidence" value="ECO:0007669"/>
    <property type="project" value="UniProtKB-KW"/>
</dbReference>
<feature type="domain" description="ABC transporter" evidence="10">
    <location>
        <begin position="44"/>
        <end position="322"/>
    </location>
</feature>
<evidence type="ECO:0000259" key="10">
    <source>
        <dbReference type="PROSITE" id="PS50893"/>
    </source>
</evidence>
<dbReference type="InterPro" id="IPR013525">
    <property type="entry name" value="ABC2_TM"/>
</dbReference>
<evidence type="ECO:0000256" key="8">
    <source>
        <dbReference type="ARBA" id="ARBA00023136"/>
    </source>
</evidence>
<dbReference type="GO" id="GO:0016887">
    <property type="term" value="F:ATP hydrolysis activity"/>
    <property type="evidence" value="ECO:0007669"/>
    <property type="project" value="InterPro"/>
</dbReference>